<evidence type="ECO:0000259" key="1">
    <source>
        <dbReference type="Pfam" id="PF00534"/>
    </source>
</evidence>
<dbReference type="Gene3D" id="3.40.50.2000">
    <property type="entry name" value="Glycogen Phosphorylase B"/>
    <property type="match status" value="2"/>
</dbReference>
<keyword evidence="3" id="KW-1185">Reference proteome</keyword>
<feature type="domain" description="Glycosyl transferase family 1" evidence="1">
    <location>
        <begin position="206"/>
        <end position="354"/>
    </location>
</feature>
<dbReference type="CDD" id="cd03801">
    <property type="entry name" value="GT4_PimA-like"/>
    <property type="match status" value="1"/>
</dbReference>
<evidence type="ECO:0000313" key="2">
    <source>
        <dbReference type="EMBL" id="QLH81343.1"/>
    </source>
</evidence>
<keyword evidence="2" id="KW-0808">Transferase</keyword>
<protein>
    <submittedName>
        <fullName evidence="2">Glycosyltransferase family 4 protein</fullName>
    </submittedName>
</protein>
<dbReference type="InterPro" id="IPR050194">
    <property type="entry name" value="Glycosyltransferase_grp1"/>
</dbReference>
<dbReference type="GO" id="GO:0016757">
    <property type="term" value="F:glycosyltransferase activity"/>
    <property type="evidence" value="ECO:0007669"/>
    <property type="project" value="InterPro"/>
</dbReference>
<dbReference type="Pfam" id="PF00534">
    <property type="entry name" value="Glycos_transf_1"/>
    <property type="match status" value="1"/>
</dbReference>
<dbReference type="OrthoDB" id="132546at2157"/>
<dbReference type="InterPro" id="IPR001296">
    <property type="entry name" value="Glyco_trans_1"/>
</dbReference>
<dbReference type="Proteomes" id="UP000509346">
    <property type="component" value="Chromosome"/>
</dbReference>
<dbReference type="KEGG" id="hpel:HZS54_06760"/>
<evidence type="ECO:0000313" key="3">
    <source>
        <dbReference type="Proteomes" id="UP000509346"/>
    </source>
</evidence>
<dbReference type="PANTHER" id="PTHR45947:SF3">
    <property type="entry name" value="SULFOQUINOVOSYL TRANSFERASE SQD2"/>
    <property type="match status" value="1"/>
</dbReference>
<name>A0A7D5P5J5_9EURY</name>
<dbReference type="AlphaFoldDB" id="A0A7D5P5J5"/>
<proteinExistence type="predicted"/>
<accession>A0A7D5P5J5</accession>
<organism evidence="2 3">
    <name type="scientific">Halosimplex pelagicum</name>
    <dbReference type="NCBI Taxonomy" id="869886"/>
    <lineage>
        <taxon>Archaea</taxon>
        <taxon>Methanobacteriati</taxon>
        <taxon>Methanobacteriota</taxon>
        <taxon>Stenosarchaea group</taxon>
        <taxon>Halobacteria</taxon>
        <taxon>Halobacteriales</taxon>
        <taxon>Haloarculaceae</taxon>
        <taxon>Halosimplex</taxon>
    </lineage>
</organism>
<reference evidence="2 3" key="1">
    <citation type="submission" date="2020-07" db="EMBL/GenBank/DDBJ databases">
        <title>Halosimplex litoreum sp. nov. and Halosimplex rubrum sp. nov., isolated from different salt environments.</title>
        <authorList>
            <person name="Cui H."/>
        </authorList>
    </citation>
    <scope>NUCLEOTIDE SEQUENCE [LARGE SCALE GENOMIC DNA]</scope>
    <source>
        <strain evidence="2 3">R2</strain>
    </source>
</reference>
<dbReference type="EMBL" id="CP058909">
    <property type="protein sequence ID" value="QLH81343.1"/>
    <property type="molecule type" value="Genomic_DNA"/>
</dbReference>
<gene>
    <name evidence="2" type="ORF">HZS54_06760</name>
</gene>
<dbReference type="GeneID" id="56082275"/>
<dbReference type="PANTHER" id="PTHR45947">
    <property type="entry name" value="SULFOQUINOVOSYL TRANSFERASE SQD2"/>
    <property type="match status" value="1"/>
</dbReference>
<dbReference type="RefSeq" id="WP_179921243.1">
    <property type="nucleotide sequence ID" value="NZ_CP058909.1"/>
</dbReference>
<sequence>MLSEDFYPKTSGGAFTDTAVASTVAKEGNKVTVLTFRNGNTSREEQHQGATIRRPVRPLFYDHEINSIPNIVGRIIATVGLLLATLSYLWNEDVDVIYSTNHFFHPVASISAALFRIPVVSFIAYTPSLNPEKKSFKNPLYIFEQINMRYFLGDVILCRNPEIAKVAKRYNSGSDVQVAHGVVNSDTVLSVSENRSSETYREWLSEEAAINADSKIITFVGRFVDIKQPEIAAGTLSELPPDYELIYIGDGDKKERVEQFVHEEGLDDRVHFFGAVPHEDVIKVLLASDSLILTSRMESYPTVVFEALSCSCSVVAPPIGILPHLEISETRLQIAEHENLNQAITKVEEGSDEVDQRMLSEYSVSSLGKQVHDSFTRLVG</sequence>
<dbReference type="SUPFAM" id="SSF53756">
    <property type="entry name" value="UDP-Glycosyltransferase/glycogen phosphorylase"/>
    <property type="match status" value="1"/>
</dbReference>